<dbReference type="OrthoDB" id="9780084at2"/>
<accession>A0A1U7D7P1</accession>
<comment type="similarity">
    <text evidence="1">Belongs to the short-chain dehydrogenases/reductases (SDR) family.</text>
</comment>
<dbReference type="PANTHER" id="PTHR24321:SF8">
    <property type="entry name" value="ESTRADIOL 17-BETA-DEHYDROGENASE 8-RELATED"/>
    <property type="match status" value="1"/>
</dbReference>
<dbReference type="EC" id="1.1.1.-" evidence="3"/>
<dbReference type="EC" id="1.1.1.76" evidence="3"/>
<dbReference type="NCBIfam" id="NF005559">
    <property type="entry name" value="PRK07231.1"/>
    <property type="match status" value="1"/>
</dbReference>
<proteinExistence type="inferred from homology"/>
<evidence type="ECO:0000256" key="1">
    <source>
        <dbReference type="ARBA" id="ARBA00006484"/>
    </source>
</evidence>
<evidence type="ECO:0000256" key="2">
    <source>
        <dbReference type="ARBA" id="ARBA00023002"/>
    </source>
</evidence>
<dbReference type="GO" id="GO:0052588">
    <property type="term" value="F:diacetyl reductase ((S)-acetoin forming) (NAD+) activity"/>
    <property type="evidence" value="ECO:0007669"/>
    <property type="project" value="UniProtKB-EC"/>
</dbReference>
<dbReference type="PANTHER" id="PTHR24321">
    <property type="entry name" value="DEHYDROGENASES, SHORT CHAIN"/>
    <property type="match status" value="1"/>
</dbReference>
<dbReference type="InterPro" id="IPR002347">
    <property type="entry name" value="SDR_fam"/>
</dbReference>
<reference evidence="3 4" key="1">
    <citation type="submission" date="2016-03" db="EMBL/GenBank/DDBJ databases">
        <title>Deep-sea bacteria in the southern Pacific.</title>
        <authorList>
            <person name="Tang K."/>
        </authorList>
    </citation>
    <scope>NUCLEOTIDE SEQUENCE [LARGE SCALE GENOMIC DNA]</scope>
    <source>
        <strain evidence="3 4">JLT2016</strain>
    </source>
</reference>
<dbReference type="PRINTS" id="PR00081">
    <property type="entry name" value="GDHRDH"/>
</dbReference>
<dbReference type="EC" id="1.1.1.304" evidence="3"/>
<protein>
    <submittedName>
        <fullName evidence="3">Meso-butanediol dehydrogenase / (S,S)-butanediol dehydrogenase / diacetyl reductase</fullName>
        <ecNumber evidence="3">1.1.1.-</ecNumber>
        <ecNumber evidence="3">1.1.1.304</ecNumber>
        <ecNumber evidence="3">1.1.1.76</ecNumber>
    </submittedName>
</protein>
<dbReference type="GO" id="GO:0047512">
    <property type="term" value="F:(S,S)-butanediol dehydrogenase activity"/>
    <property type="evidence" value="ECO:0007669"/>
    <property type="project" value="UniProtKB-EC"/>
</dbReference>
<dbReference type="EMBL" id="CP014796">
    <property type="protein sequence ID" value="APX24085.1"/>
    <property type="molecule type" value="Genomic_DNA"/>
</dbReference>
<dbReference type="AlphaFoldDB" id="A0A1U7D7P1"/>
<gene>
    <name evidence="3" type="ORF">Ga0080559_TMP3289</name>
</gene>
<dbReference type="CDD" id="cd05233">
    <property type="entry name" value="SDR_c"/>
    <property type="match status" value="1"/>
</dbReference>
<dbReference type="STRING" id="1229727.Ga0080559_TMP3289"/>
<dbReference type="RefSeq" id="WP_017468794.1">
    <property type="nucleotide sequence ID" value="NZ_BMEW01000001.1"/>
</dbReference>
<dbReference type="FunFam" id="3.40.50.720:FF:000084">
    <property type="entry name" value="Short-chain dehydrogenase reductase"/>
    <property type="match status" value="1"/>
</dbReference>
<evidence type="ECO:0000313" key="4">
    <source>
        <dbReference type="Proteomes" id="UP000186559"/>
    </source>
</evidence>
<organism evidence="3 4">
    <name type="scientific">Salipiger profundus</name>
    <dbReference type="NCBI Taxonomy" id="1229727"/>
    <lineage>
        <taxon>Bacteria</taxon>
        <taxon>Pseudomonadati</taxon>
        <taxon>Pseudomonadota</taxon>
        <taxon>Alphaproteobacteria</taxon>
        <taxon>Rhodobacterales</taxon>
        <taxon>Roseobacteraceae</taxon>
        <taxon>Salipiger</taxon>
    </lineage>
</organism>
<sequence>MNRFEDCKAIVTGAGSGIGLATAKRFAEEGADVCLIDRVWSEEAAEAMDPGKCHRITCDVSDRHAVTEAVDDAIGRMGGLDIVVNSAGYPVTDLDNEMSDATWRAHFEADVHGTHYVCEAARPALESQGGAIVNVASVAGLGGDSAMEAYDAAKGAAVRLTNALAIDLAPLDVRVNAVCPTLTRTAMSRSVEEQPEKLEAFRAAIPMGRIGEAEEVAAAILFLASREASFITGVALAVDGGVTAGNGQPHLA</sequence>
<dbReference type="PRINTS" id="PR00080">
    <property type="entry name" value="SDRFAMILY"/>
</dbReference>
<dbReference type="Pfam" id="PF13561">
    <property type="entry name" value="adh_short_C2"/>
    <property type="match status" value="1"/>
</dbReference>
<dbReference type="InterPro" id="IPR036291">
    <property type="entry name" value="NAD(P)-bd_dom_sf"/>
</dbReference>
<dbReference type="Proteomes" id="UP000186559">
    <property type="component" value="Chromosome"/>
</dbReference>
<keyword evidence="2 3" id="KW-0560">Oxidoreductase</keyword>
<dbReference type="Gene3D" id="3.40.50.720">
    <property type="entry name" value="NAD(P)-binding Rossmann-like Domain"/>
    <property type="match status" value="1"/>
</dbReference>
<keyword evidence="4" id="KW-1185">Reference proteome</keyword>
<evidence type="ECO:0000313" key="3">
    <source>
        <dbReference type="EMBL" id="APX24085.1"/>
    </source>
</evidence>
<dbReference type="SUPFAM" id="SSF51735">
    <property type="entry name" value="NAD(P)-binding Rossmann-fold domains"/>
    <property type="match status" value="1"/>
</dbReference>
<dbReference type="KEGG" id="tpro:Ga0080559_TMP3289"/>
<name>A0A1U7D7P1_9RHOB</name>